<feature type="region of interest" description="Disordered" evidence="2">
    <location>
        <begin position="198"/>
        <end position="225"/>
    </location>
</feature>
<accession>A0ABQ0FHK0</accession>
<evidence type="ECO:0000256" key="2">
    <source>
        <dbReference type="SAM" id="MobiDB-lite"/>
    </source>
</evidence>
<evidence type="ECO:0000259" key="3">
    <source>
        <dbReference type="PROSITE" id="PS50212"/>
    </source>
</evidence>
<feature type="compositionally biased region" description="Basic and acidic residues" evidence="2">
    <location>
        <begin position="51"/>
        <end position="61"/>
    </location>
</feature>
<sequence>MFSCTPRTPRGSGLKNDKTEGHGSVWRHRLRSCLQHLWPFSRKRKILTKGSQDRDSSDQGEKPSAPMDLGEPHRESRISAKTVVKLVNNLVPSLQEGDPFFVPDFLSKYRSFTTPLHVLDLLFLRYANLGPYFEEDEQVKKTLCCFLDTWMDKNPEDFCDPTDLFPLKYLTAYLSVYMPHSDLIVRVNRLLTQLQEEQDKDSQDKIEEDSDLGRYTCSDPEIQWV</sequence>
<dbReference type="PANTHER" id="PTHR46793">
    <property type="entry name" value="1700018F24RIK PROTEIN-RELATED-RELATED"/>
    <property type="match status" value="1"/>
</dbReference>
<dbReference type="SUPFAM" id="SSF48366">
    <property type="entry name" value="Ras GEF"/>
    <property type="match status" value="1"/>
</dbReference>
<dbReference type="EMBL" id="BAAFST010000014">
    <property type="protein sequence ID" value="GAB1298738.1"/>
    <property type="molecule type" value="Genomic_DNA"/>
</dbReference>
<dbReference type="Pfam" id="PF00618">
    <property type="entry name" value="RasGEF_N"/>
    <property type="match status" value="1"/>
</dbReference>
<protein>
    <recommendedName>
        <fullName evidence="3">N-terminal Ras-GEF domain-containing protein</fullName>
    </recommendedName>
</protein>
<evidence type="ECO:0000313" key="4">
    <source>
        <dbReference type="EMBL" id="GAB1298738.1"/>
    </source>
</evidence>
<reference evidence="4 5" key="1">
    <citation type="submission" date="2024-08" db="EMBL/GenBank/DDBJ databases">
        <title>The draft genome of Apodemus speciosus.</title>
        <authorList>
            <person name="Nabeshima K."/>
            <person name="Suzuki S."/>
            <person name="Onuma M."/>
        </authorList>
    </citation>
    <scope>NUCLEOTIDE SEQUENCE [LARGE SCALE GENOMIC DNA]</scope>
    <source>
        <strain evidence="4">IB14-021</strain>
    </source>
</reference>
<evidence type="ECO:0000256" key="1">
    <source>
        <dbReference type="PROSITE-ProRule" id="PRU00135"/>
    </source>
</evidence>
<feature type="domain" description="N-terminal Ras-GEF" evidence="3">
    <location>
        <begin position="74"/>
        <end position="195"/>
    </location>
</feature>
<dbReference type="CDD" id="cd06224">
    <property type="entry name" value="REM"/>
    <property type="match status" value="1"/>
</dbReference>
<dbReference type="PROSITE" id="PS50212">
    <property type="entry name" value="RASGEF_NTER"/>
    <property type="match status" value="1"/>
</dbReference>
<dbReference type="InterPro" id="IPR023578">
    <property type="entry name" value="Ras_GEF_dom_sf"/>
</dbReference>
<proteinExistence type="predicted"/>
<comment type="caution">
    <text evidence="4">The sequence shown here is derived from an EMBL/GenBank/DDBJ whole genome shotgun (WGS) entry which is preliminary data.</text>
</comment>
<dbReference type="Gene3D" id="1.20.870.10">
    <property type="entry name" value="Son of sevenless (SoS) protein Chain: S domain 1"/>
    <property type="match status" value="1"/>
</dbReference>
<name>A0ABQ0FHK0_APOSI</name>
<dbReference type="InterPro" id="IPR000651">
    <property type="entry name" value="Ras-like_Gua-exchang_fac_N"/>
</dbReference>
<evidence type="ECO:0000313" key="5">
    <source>
        <dbReference type="Proteomes" id="UP001623349"/>
    </source>
</evidence>
<dbReference type="Proteomes" id="UP001623349">
    <property type="component" value="Unassembled WGS sequence"/>
</dbReference>
<keyword evidence="5" id="KW-1185">Reference proteome</keyword>
<feature type="region of interest" description="Disordered" evidence="2">
    <location>
        <begin position="47"/>
        <end position="74"/>
    </location>
</feature>
<dbReference type="PANTHER" id="PTHR46793:SF1">
    <property type="entry name" value="1700018F24RIK PROTEIN-RELATED"/>
    <property type="match status" value="1"/>
</dbReference>
<organism evidence="4 5">
    <name type="scientific">Apodemus speciosus</name>
    <name type="common">Large Japanese field mouse</name>
    <dbReference type="NCBI Taxonomy" id="105296"/>
    <lineage>
        <taxon>Eukaryota</taxon>
        <taxon>Metazoa</taxon>
        <taxon>Chordata</taxon>
        <taxon>Craniata</taxon>
        <taxon>Vertebrata</taxon>
        <taxon>Euteleostomi</taxon>
        <taxon>Mammalia</taxon>
        <taxon>Eutheria</taxon>
        <taxon>Euarchontoglires</taxon>
        <taxon>Glires</taxon>
        <taxon>Rodentia</taxon>
        <taxon>Myomorpha</taxon>
        <taxon>Muroidea</taxon>
        <taxon>Muridae</taxon>
        <taxon>Murinae</taxon>
        <taxon>Apodemus</taxon>
    </lineage>
</organism>
<dbReference type="SMART" id="SM00229">
    <property type="entry name" value="RasGEFN"/>
    <property type="match status" value="1"/>
</dbReference>
<keyword evidence="1" id="KW-0344">Guanine-nucleotide releasing factor</keyword>
<feature type="region of interest" description="Disordered" evidence="2">
    <location>
        <begin position="1"/>
        <end position="21"/>
    </location>
</feature>
<gene>
    <name evidence="4" type="ORF">APTSU1_001397400</name>
</gene>